<name>A0ABQ5D218_9ASTR</name>
<evidence type="ECO:0000259" key="10">
    <source>
        <dbReference type="PROSITE" id="PS50994"/>
    </source>
</evidence>
<dbReference type="Gene3D" id="3.10.10.10">
    <property type="entry name" value="HIV Type 1 Reverse Transcriptase, subunit A, domain 1"/>
    <property type="match status" value="1"/>
</dbReference>
<keyword evidence="6" id="KW-0695">RNA-directed DNA polymerase</keyword>
<dbReference type="CDD" id="cd09274">
    <property type="entry name" value="RNase_HI_RT_Ty3"/>
    <property type="match status" value="1"/>
</dbReference>
<evidence type="ECO:0000256" key="4">
    <source>
        <dbReference type="ARBA" id="ARBA00022759"/>
    </source>
</evidence>
<keyword evidence="1" id="KW-0808">Transferase</keyword>
<reference evidence="11" key="2">
    <citation type="submission" date="2022-01" db="EMBL/GenBank/DDBJ databases">
        <authorList>
            <person name="Yamashiro T."/>
            <person name="Shiraishi A."/>
            <person name="Satake H."/>
            <person name="Nakayama K."/>
        </authorList>
    </citation>
    <scope>NUCLEOTIDE SEQUENCE</scope>
</reference>
<feature type="region of interest" description="Disordered" evidence="8">
    <location>
        <begin position="228"/>
        <end position="322"/>
    </location>
</feature>
<dbReference type="Pfam" id="PF03732">
    <property type="entry name" value="Retrotrans_gag"/>
    <property type="match status" value="1"/>
</dbReference>
<protein>
    <submittedName>
        <fullName evidence="11">Nucleotidyltransferase, ribonuclease H</fullName>
    </submittedName>
</protein>
<dbReference type="PANTHER" id="PTHR37984">
    <property type="entry name" value="PROTEIN CBG26694"/>
    <property type="match status" value="1"/>
</dbReference>
<dbReference type="Gene3D" id="1.10.340.70">
    <property type="match status" value="1"/>
</dbReference>
<dbReference type="PROSITE" id="PS50994">
    <property type="entry name" value="INTEGRASE"/>
    <property type="match status" value="1"/>
</dbReference>
<dbReference type="InterPro" id="IPR041373">
    <property type="entry name" value="RT_RNaseH"/>
</dbReference>
<evidence type="ECO:0000313" key="11">
    <source>
        <dbReference type="EMBL" id="GJT32233.1"/>
    </source>
</evidence>
<evidence type="ECO:0000256" key="1">
    <source>
        <dbReference type="ARBA" id="ARBA00022679"/>
    </source>
</evidence>
<feature type="domain" description="Chromo" evidence="9">
    <location>
        <begin position="1084"/>
        <end position="1134"/>
    </location>
</feature>
<sequence>MVNTRTDAELAAAVQAAVDAMLPQIREQVREEYRAGASGSNPPPVTIHTWLERFNKQKPRLFEKAVAPVDAENWISHMEKIFDVMDCNDAFKTRLAVYKFEGDALAWWKAYKQAKGGDAWVLTLTWAAFKELFFLQFFPRAEQERLKREYHSIRQRASENSTEYMQRFLRLAGFLGQAAGTAEEQAKNFRWGLHKSILDHVMCIQFTDVAQVADAARNLEILRDRDDYDRSERSDKRHKSGDRYHPYSQQGSHRSHGQSDDRQRSDMQGSDRQSSGSNYRNNNNSNHSRDNNRNSGAGRDQRNRGSQQSRVPSEGYTHPVCNTCGRRHPGECRRAAGTCFKCGQAGHLQRTSKKNTCASSAGHADKKPDASGRVFALTQDQAANTSADCTEFTNLKAPMRMAPIEFKRVEKDQFTGFWSEIYSPECIAIGAPFCLSRRRTGAKHFSKIDLRSGYHQLRVKEQDISKTAFRTRYGHYEFLEKLYAKFSKCEFWLSKVAFLGHIVSAEGITMDPAKVEAITKWPRPTSVTEVRSFLGLAGYYRRFVEGFSRLALPLTKLMRKGEKFVWNEEREKSFEELKQRLVSSPILTLPSGSGGFQIYSDASKKGLGCVLMQHGKVIAYASRQLKPYEVNYPTHDLELAAVVFALKIWRHYLYGESCDIFTDHKSLKYIFTQRELNMRQRRWLELLKDYDTNIQYHPGKANVVADALSRKSGMIAGMQTEFRVDDDGILWQGTRLCVPEDPTLREALMTEAHSSPFLIHPGSTKMYHDLKQHFWWSGMKRDVAPNVCVKVINMSARIRCETPPCQVCYSNRLEISCLEVGMKYPWIFVYRVPQYQRKHDAIVVVDRLTKSAHFLPIRKDYPVSKIAEMFQQEIIRLHGTPSAIVSDRDPRFTSRFWKGLQKAWGTRLKFSTAFHPETDGQSERTIQTLEDMLRSCALEWAGNWDDYICLVEFAYNNSWHASIKCAPFEMLYGRKCRAPICWDQVGERILEGPEMIEVTNEKVAVAREKLKEAQTRQKSYADRHRRALEFQPGEHVFLKVSPTRGVRHFGIKGKLVPQVTRYPSSSSVVSYPFDQIREDLSYTEEPESILDRQDRVMRNKTIPFVKILWRNHPEREATWETEESIRTSYPHFLP</sequence>
<keyword evidence="7" id="KW-0175">Coiled coil</keyword>
<dbReference type="PANTHER" id="PTHR37984:SF5">
    <property type="entry name" value="PROTEIN NYNRIN-LIKE"/>
    <property type="match status" value="1"/>
</dbReference>
<feature type="domain" description="Integrase catalytic" evidence="10">
    <location>
        <begin position="799"/>
        <end position="975"/>
    </location>
</feature>
<dbReference type="SUPFAM" id="SSF56672">
    <property type="entry name" value="DNA/RNA polymerases"/>
    <property type="match status" value="1"/>
</dbReference>
<feature type="compositionally biased region" description="Low complexity" evidence="8">
    <location>
        <begin position="272"/>
        <end position="286"/>
    </location>
</feature>
<dbReference type="Proteomes" id="UP001151760">
    <property type="component" value="Unassembled WGS sequence"/>
</dbReference>
<keyword evidence="12" id="KW-1185">Reference proteome</keyword>
<dbReference type="InterPro" id="IPR012337">
    <property type="entry name" value="RNaseH-like_sf"/>
</dbReference>
<evidence type="ECO:0000256" key="8">
    <source>
        <dbReference type="SAM" id="MobiDB-lite"/>
    </source>
</evidence>
<evidence type="ECO:0000256" key="7">
    <source>
        <dbReference type="SAM" id="Coils"/>
    </source>
</evidence>
<organism evidence="11 12">
    <name type="scientific">Tanacetum coccineum</name>
    <dbReference type="NCBI Taxonomy" id="301880"/>
    <lineage>
        <taxon>Eukaryota</taxon>
        <taxon>Viridiplantae</taxon>
        <taxon>Streptophyta</taxon>
        <taxon>Embryophyta</taxon>
        <taxon>Tracheophyta</taxon>
        <taxon>Spermatophyta</taxon>
        <taxon>Magnoliopsida</taxon>
        <taxon>eudicotyledons</taxon>
        <taxon>Gunneridae</taxon>
        <taxon>Pentapetalae</taxon>
        <taxon>asterids</taxon>
        <taxon>campanulids</taxon>
        <taxon>Asterales</taxon>
        <taxon>Asteraceae</taxon>
        <taxon>Asteroideae</taxon>
        <taxon>Anthemideae</taxon>
        <taxon>Anthemidinae</taxon>
        <taxon>Tanacetum</taxon>
    </lineage>
</organism>
<dbReference type="InterPro" id="IPR001584">
    <property type="entry name" value="Integrase_cat-core"/>
</dbReference>
<proteinExistence type="predicted"/>
<gene>
    <name evidence="11" type="ORF">Tco_0922652</name>
</gene>
<reference evidence="11" key="1">
    <citation type="journal article" date="2022" name="Int. J. Mol. Sci.">
        <title>Draft Genome of Tanacetum Coccineum: Genomic Comparison of Closely Related Tanacetum-Family Plants.</title>
        <authorList>
            <person name="Yamashiro T."/>
            <person name="Shiraishi A."/>
            <person name="Nakayama K."/>
            <person name="Satake H."/>
        </authorList>
    </citation>
    <scope>NUCLEOTIDE SEQUENCE</scope>
</reference>
<evidence type="ECO:0000256" key="6">
    <source>
        <dbReference type="ARBA" id="ARBA00022918"/>
    </source>
</evidence>
<dbReference type="InterPro" id="IPR050951">
    <property type="entry name" value="Retrovirus_Pol_polyprotein"/>
</dbReference>
<evidence type="ECO:0000256" key="3">
    <source>
        <dbReference type="ARBA" id="ARBA00022722"/>
    </source>
</evidence>
<keyword evidence="5" id="KW-0378">Hydrolase</keyword>
<accession>A0ABQ5D218</accession>
<evidence type="ECO:0000256" key="5">
    <source>
        <dbReference type="ARBA" id="ARBA00022801"/>
    </source>
</evidence>
<keyword evidence="3" id="KW-0540">Nuclease</keyword>
<dbReference type="Pfam" id="PF17917">
    <property type="entry name" value="RT_RNaseH"/>
    <property type="match status" value="1"/>
</dbReference>
<evidence type="ECO:0000313" key="12">
    <source>
        <dbReference type="Proteomes" id="UP001151760"/>
    </source>
</evidence>
<feature type="coiled-coil region" evidence="7">
    <location>
        <begin position="996"/>
        <end position="1023"/>
    </location>
</feature>
<dbReference type="InterPro" id="IPR000953">
    <property type="entry name" value="Chromo/chromo_shadow_dom"/>
</dbReference>
<dbReference type="SUPFAM" id="SSF53098">
    <property type="entry name" value="Ribonuclease H-like"/>
    <property type="match status" value="1"/>
</dbReference>
<dbReference type="InterPro" id="IPR041588">
    <property type="entry name" value="Integrase_H2C2"/>
</dbReference>
<dbReference type="SUPFAM" id="SSF54160">
    <property type="entry name" value="Chromo domain-like"/>
    <property type="match status" value="1"/>
</dbReference>
<evidence type="ECO:0000256" key="2">
    <source>
        <dbReference type="ARBA" id="ARBA00022695"/>
    </source>
</evidence>
<dbReference type="InterPro" id="IPR036397">
    <property type="entry name" value="RNaseH_sf"/>
</dbReference>
<dbReference type="Pfam" id="PF17921">
    <property type="entry name" value="Integrase_H2C2"/>
    <property type="match status" value="1"/>
</dbReference>
<dbReference type="InterPro" id="IPR005162">
    <property type="entry name" value="Retrotrans_gag_dom"/>
</dbReference>
<evidence type="ECO:0000259" key="9">
    <source>
        <dbReference type="PROSITE" id="PS50013"/>
    </source>
</evidence>
<dbReference type="PROSITE" id="PS50013">
    <property type="entry name" value="CHROMO_2"/>
    <property type="match status" value="1"/>
</dbReference>
<comment type="caution">
    <text evidence="11">The sequence shown here is derived from an EMBL/GenBank/DDBJ whole genome shotgun (WGS) entry which is preliminary data.</text>
</comment>
<dbReference type="InterPro" id="IPR043128">
    <property type="entry name" value="Rev_trsase/Diguanyl_cyclase"/>
</dbReference>
<keyword evidence="2" id="KW-0548">Nucleotidyltransferase</keyword>
<keyword evidence="4" id="KW-0255">Endonuclease</keyword>
<feature type="compositionally biased region" description="Basic and acidic residues" evidence="8">
    <location>
        <begin position="228"/>
        <end position="245"/>
    </location>
</feature>
<dbReference type="EMBL" id="BQNB010014775">
    <property type="protein sequence ID" value="GJT32233.1"/>
    <property type="molecule type" value="Genomic_DNA"/>
</dbReference>
<dbReference type="InterPro" id="IPR016197">
    <property type="entry name" value="Chromo-like_dom_sf"/>
</dbReference>
<dbReference type="InterPro" id="IPR043502">
    <property type="entry name" value="DNA/RNA_pol_sf"/>
</dbReference>
<dbReference type="Gene3D" id="3.30.70.270">
    <property type="match status" value="3"/>
</dbReference>
<dbReference type="Gene3D" id="3.30.420.10">
    <property type="entry name" value="Ribonuclease H-like superfamily/Ribonuclease H"/>
    <property type="match status" value="1"/>
</dbReference>